<keyword evidence="2" id="KW-0805">Transcription regulation</keyword>
<dbReference type="InterPro" id="IPR005119">
    <property type="entry name" value="LysR_subst-bd"/>
</dbReference>
<evidence type="ECO:0000256" key="3">
    <source>
        <dbReference type="ARBA" id="ARBA00023125"/>
    </source>
</evidence>
<dbReference type="Proteomes" id="UP000326838">
    <property type="component" value="Unassembled WGS sequence"/>
</dbReference>
<keyword evidence="8" id="KW-1185">Reference proteome</keyword>
<evidence type="ECO:0000259" key="6">
    <source>
        <dbReference type="PROSITE" id="PS50931"/>
    </source>
</evidence>
<evidence type="ECO:0000256" key="2">
    <source>
        <dbReference type="ARBA" id="ARBA00023015"/>
    </source>
</evidence>
<evidence type="ECO:0000256" key="5">
    <source>
        <dbReference type="SAM" id="MobiDB-lite"/>
    </source>
</evidence>
<evidence type="ECO:0000256" key="1">
    <source>
        <dbReference type="ARBA" id="ARBA00009437"/>
    </source>
</evidence>
<dbReference type="InterPro" id="IPR000847">
    <property type="entry name" value="LysR_HTH_N"/>
</dbReference>
<protein>
    <submittedName>
        <fullName evidence="7">LysR family transcriptional regulator</fullName>
    </submittedName>
</protein>
<evidence type="ECO:0000256" key="4">
    <source>
        <dbReference type="ARBA" id="ARBA00023163"/>
    </source>
</evidence>
<dbReference type="GO" id="GO:0003700">
    <property type="term" value="F:DNA-binding transcription factor activity"/>
    <property type="evidence" value="ECO:0007669"/>
    <property type="project" value="InterPro"/>
</dbReference>
<dbReference type="Gene3D" id="1.10.10.10">
    <property type="entry name" value="Winged helix-like DNA-binding domain superfamily/Winged helix DNA-binding domain"/>
    <property type="match status" value="1"/>
</dbReference>
<keyword evidence="4" id="KW-0804">Transcription</keyword>
<comment type="similarity">
    <text evidence="1">Belongs to the LysR transcriptional regulatory family.</text>
</comment>
<accession>A0A5N0TNF9</accession>
<dbReference type="Pfam" id="PF00126">
    <property type="entry name" value="HTH_1"/>
    <property type="match status" value="1"/>
</dbReference>
<evidence type="ECO:0000313" key="8">
    <source>
        <dbReference type="Proteomes" id="UP000326838"/>
    </source>
</evidence>
<proteinExistence type="inferred from homology"/>
<evidence type="ECO:0000313" key="7">
    <source>
        <dbReference type="EMBL" id="KAA9134949.1"/>
    </source>
</evidence>
<keyword evidence="3" id="KW-0238">DNA-binding</keyword>
<dbReference type="GO" id="GO:0003677">
    <property type="term" value="F:DNA binding"/>
    <property type="evidence" value="ECO:0007669"/>
    <property type="project" value="UniProtKB-KW"/>
</dbReference>
<reference evidence="8" key="1">
    <citation type="submission" date="2019-09" db="EMBL/GenBank/DDBJ databases">
        <title>Mumia zhuanghuii sp. nov. isolated from the intestinal contents of plateau pika (Ochotona curzoniae) in the Qinghai-Tibet plateau of China.</title>
        <authorList>
            <person name="Tian Z."/>
        </authorList>
    </citation>
    <scope>NUCLEOTIDE SEQUENCE [LARGE SCALE GENOMIC DNA]</scope>
    <source>
        <strain evidence="8">L-033</strain>
    </source>
</reference>
<feature type="domain" description="HTH lysR-type" evidence="6">
    <location>
        <begin position="39"/>
        <end position="97"/>
    </location>
</feature>
<dbReference type="InterPro" id="IPR036390">
    <property type="entry name" value="WH_DNA-bd_sf"/>
</dbReference>
<gene>
    <name evidence="7" type="ORF">F6B40_04470</name>
</gene>
<dbReference type="Gene3D" id="3.40.190.10">
    <property type="entry name" value="Periplasmic binding protein-like II"/>
    <property type="match status" value="2"/>
</dbReference>
<organism evidence="7 8">
    <name type="scientific">Microbacterium caowuchunii</name>
    <dbReference type="NCBI Taxonomy" id="2614638"/>
    <lineage>
        <taxon>Bacteria</taxon>
        <taxon>Bacillati</taxon>
        <taxon>Actinomycetota</taxon>
        <taxon>Actinomycetes</taxon>
        <taxon>Micrococcales</taxon>
        <taxon>Microbacteriaceae</taxon>
        <taxon>Microbacterium</taxon>
    </lineage>
</organism>
<dbReference type="PANTHER" id="PTHR30346">
    <property type="entry name" value="TRANSCRIPTIONAL DUAL REGULATOR HCAR-RELATED"/>
    <property type="match status" value="1"/>
</dbReference>
<comment type="caution">
    <text evidence="7">The sequence shown here is derived from an EMBL/GenBank/DDBJ whole genome shotgun (WGS) entry which is preliminary data.</text>
</comment>
<name>A0A5N0TNF9_9MICO</name>
<dbReference type="GO" id="GO:0032993">
    <property type="term" value="C:protein-DNA complex"/>
    <property type="evidence" value="ECO:0007669"/>
    <property type="project" value="TreeGrafter"/>
</dbReference>
<dbReference type="SUPFAM" id="SSF53850">
    <property type="entry name" value="Periplasmic binding protein-like II"/>
    <property type="match status" value="1"/>
</dbReference>
<feature type="region of interest" description="Disordered" evidence="5">
    <location>
        <begin position="1"/>
        <end position="29"/>
    </location>
</feature>
<dbReference type="EMBL" id="VYUY01000006">
    <property type="protein sequence ID" value="KAA9134949.1"/>
    <property type="molecule type" value="Genomic_DNA"/>
</dbReference>
<feature type="compositionally biased region" description="Basic residues" evidence="5">
    <location>
        <begin position="1"/>
        <end position="10"/>
    </location>
</feature>
<dbReference type="PROSITE" id="PS50931">
    <property type="entry name" value="HTH_LYSR"/>
    <property type="match status" value="1"/>
</dbReference>
<dbReference type="PANTHER" id="PTHR30346:SF0">
    <property type="entry name" value="HCA OPERON TRANSCRIPTIONAL ACTIVATOR HCAR"/>
    <property type="match status" value="1"/>
</dbReference>
<dbReference type="AlphaFoldDB" id="A0A5N0TNF9"/>
<dbReference type="SUPFAM" id="SSF46785">
    <property type="entry name" value="Winged helix' DNA-binding domain"/>
    <property type="match status" value="1"/>
</dbReference>
<sequence length="333" mass="36789">MRRCGHKITATRRSNVDESVGRDESVIRDEHPAPNWNDFSLRQLAHFVAVADAGTLAGAAERLFMSPSAVAASLSELERLLGADLCVRRRAQGVTLTPVGRVLLVEAKRLLAQAAEISYLARGNDQELTGPLVVGCYVTLAPTVLPRLLETFETDHPRVTLDLVEGDQIRLQEGLFAGELDIAIMYDLDLSKALTSVPLYEPRAYALFAADHPLASADFVTLEQLSTEPLALFNQAPSARYAMSLFHDVGLKPNIRHRTQTYELTRSLVARNLAYALLVQRPTNKSSYEGFSIVEKEILPEVKGCPVVLAWPRDVPLSPRAKALEQLARAHYR</sequence>
<dbReference type="Pfam" id="PF03466">
    <property type="entry name" value="LysR_substrate"/>
    <property type="match status" value="1"/>
</dbReference>
<dbReference type="InterPro" id="IPR036388">
    <property type="entry name" value="WH-like_DNA-bd_sf"/>
</dbReference>
<feature type="compositionally biased region" description="Basic and acidic residues" evidence="5">
    <location>
        <begin position="14"/>
        <end position="29"/>
    </location>
</feature>